<evidence type="ECO:0000313" key="4">
    <source>
        <dbReference type="Proteomes" id="UP001369247"/>
    </source>
</evidence>
<evidence type="ECO:0000313" key="3">
    <source>
        <dbReference type="EMBL" id="UXH30964.1"/>
    </source>
</evidence>
<dbReference type="EMBL" id="CP104550">
    <property type="protein sequence ID" value="UXH30964.1"/>
    <property type="molecule type" value="Genomic_DNA"/>
</dbReference>
<dbReference type="GO" id="GO:0016301">
    <property type="term" value="F:kinase activity"/>
    <property type="evidence" value="ECO:0007669"/>
    <property type="project" value="UniProtKB-KW"/>
</dbReference>
<dbReference type="AlphaFoldDB" id="A0A9E7UFQ5"/>
<reference evidence="2 4" key="2">
    <citation type="submission" date="2023-12" db="EMBL/GenBank/DDBJ databases">
        <title>Phenotypic and Genomic Characterization of Methanothermobacter wolfeii Strain BSEL, a CO2-Capturing Archaeon with Minimal Nutrient Requirements.</title>
        <authorList>
            <person name="Ale Enriquez F."/>
            <person name="Ahring B.K."/>
        </authorList>
    </citation>
    <scope>NUCLEOTIDE SEQUENCE [LARGE SCALE GENOMIC DNA]</scope>
    <source>
        <strain evidence="2 4">BSEL-1</strain>
    </source>
</reference>
<feature type="domain" description="Carbohydrate kinase PfkB" evidence="1">
    <location>
        <begin position="166"/>
        <end position="267"/>
    </location>
</feature>
<dbReference type="InterPro" id="IPR029056">
    <property type="entry name" value="Ribokinase-like"/>
</dbReference>
<keyword evidence="4" id="KW-1185">Reference proteome</keyword>
<dbReference type="GeneID" id="58978674"/>
<dbReference type="InterPro" id="IPR011611">
    <property type="entry name" value="PfkB_dom"/>
</dbReference>
<organism evidence="3">
    <name type="scientific">Methanothermobacter wolfeii</name>
    <name type="common">Methanobacterium wolfei</name>
    <dbReference type="NCBI Taxonomy" id="145261"/>
    <lineage>
        <taxon>Archaea</taxon>
        <taxon>Methanobacteriati</taxon>
        <taxon>Methanobacteriota</taxon>
        <taxon>Methanomada group</taxon>
        <taxon>Methanobacteria</taxon>
        <taxon>Methanobacteriales</taxon>
        <taxon>Methanobacteriaceae</taxon>
        <taxon>Methanothermobacter</taxon>
    </lineage>
</organism>
<gene>
    <name evidence="3" type="ORF">N5910_05295</name>
    <name evidence="2" type="ORF">U2150_03975</name>
</gene>
<dbReference type="EMBL" id="JAXUHJ010000008">
    <property type="protein sequence ID" value="MEJ8542649.1"/>
    <property type="molecule type" value="Genomic_DNA"/>
</dbReference>
<evidence type="ECO:0000313" key="2">
    <source>
        <dbReference type="EMBL" id="MEJ8542649.1"/>
    </source>
</evidence>
<sequence>MKAGERYLLIGPVSRDRIIRGERVSLRTGGAVYYYARLLSYLGVEHTAVVTIAEEDLHLLEAFPEDTEIIPVYREATVEFENIYSDGDPDDRIQRSNFAENPLYVDDIVEMAGEGWTAVLAGPLLPSDIPISTLKFLGEGHSLYTGLQGYLRFQGNPGVSLGFSRKIWSVLDCSDAVFLDVNELGVIADERRRALMLMGEHVDEAVVTRGSRGSFIYRRGRLMEVKAVEAVRELEPTGLGDTYMAAYVYMRQRAGPLDAGRFASMMATGKLEGKI</sequence>
<evidence type="ECO:0000259" key="1">
    <source>
        <dbReference type="Pfam" id="PF00294"/>
    </source>
</evidence>
<dbReference type="SUPFAM" id="SSF53613">
    <property type="entry name" value="Ribokinase-like"/>
    <property type="match status" value="1"/>
</dbReference>
<accession>A0A9E7UFQ5</accession>
<dbReference type="Gene3D" id="3.40.1190.20">
    <property type="match status" value="1"/>
</dbReference>
<name>A0A9E7UFQ5_METWO</name>
<keyword evidence="3" id="KW-0808">Transferase</keyword>
<protein>
    <submittedName>
        <fullName evidence="3">PfkB family carbohydrate kinase</fullName>
    </submittedName>
</protein>
<dbReference type="Proteomes" id="UP001065373">
    <property type="component" value="Chromosome"/>
</dbReference>
<dbReference type="Proteomes" id="UP001369247">
    <property type="component" value="Unassembled WGS sequence"/>
</dbReference>
<dbReference type="RefSeq" id="WP_191216004.1">
    <property type="nucleotide sequence ID" value="NZ_CP104550.1"/>
</dbReference>
<keyword evidence="3" id="KW-0418">Kinase</keyword>
<dbReference type="Pfam" id="PF00294">
    <property type="entry name" value="PfkB"/>
    <property type="match status" value="1"/>
</dbReference>
<reference evidence="3" key="1">
    <citation type="submission" date="2022-09" db="EMBL/GenBank/DDBJ databases">
        <title>Characterization of three MwoI isoschizomers from sequenced genome and metagenomes.</title>
        <authorList>
            <person name="Fomenkov A."/>
            <person name="Xu S.Y."/>
            <person name="Roberts R.J."/>
        </authorList>
    </citation>
    <scope>NUCLEOTIDE SEQUENCE</scope>
    <source>
        <strain evidence="3">DSM 2970</strain>
    </source>
</reference>
<proteinExistence type="predicted"/>